<feature type="chain" id="PRO_5042180599" description="X8 domain-containing protein" evidence="9">
    <location>
        <begin position="23"/>
        <end position="553"/>
    </location>
</feature>
<organism evidence="11 12">
    <name type="scientific">Rhynchospora tenuis</name>
    <dbReference type="NCBI Taxonomy" id="198213"/>
    <lineage>
        <taxon>Eukaryota</taxon>
        <taxon>Viridiplantae</taxon>
        <taxon>Streptophyta</taxon>
        <taxon>Embryophyta</taxon>
        <taxon>Tracheophyta</taxon>
        <taxon>Spermatophyta</taxon>
        <taxon>Magnoliopsida</taxon>
        <taxon>Liliopsida</taxon>
        <taxon>Poales</taxon>
        <taxon>Cyperaceae</taxon>
        <taxon>Cyperoideae</taxon>
        <taxon>Rhynchosporeae</taxon>
        <taxon>Rhynchospora</taxon>
    </lineage>
</organism>
<keyword evidence="3 7" id="KW-0378">Hydrolase</keyword>
<dbReference type="Proteomes" id="UP001210211">
    <property type="component" value="Unassembled WGS sequence"/>
</dbReference>
<evidence type="ECO:0000256" key="7">
    <source>
        <dbReference type="RuleBase" id="RU004336"/>
    </source>
</evidence>
<sequence>MQHAKLLVNIILLVSGLSVSYAARDVTSGRTAIAPAAAAAGPTASIDSSGIGAVSGLGVNWGTVTYHPLPTDIVVQLLKDNDIKKLKLFDVDHKILTALAGSDIEVMVTVTNGQLADMGSFDVAKEWVKVNLTRYLELKGGVNIAYVAVGNEPFLKDYNGTFNNVTFPALKNIQNALNAANYSHIKATIPINADVYYSPDYNPVPSAGVWREDIADLMDQIVAFYHNNSAPFTVNIYPFLSLCYGKGKFPVDYAFFDGNPNPLMDNGAAYTNVLDANFDTLASVLNKAGYKNMPIIVGEIGWPTDGDINANVTLAQKFYKGLVKHLATKKGTPLRPNDQMNVYLFSLIDEEGKSILPGDFERHWGIFTYDGQPKFDLDITGKGGKNTLVGAKDVKYFSKEWCVVSPSLTNKTALEANADYACKNSDCTSLGNGSSCSNLDNIGKASYAFNSYFQNFNQQSASCHFDGLATVTTTDPSSGSCKFNVQLAPPPVPIAPAPAPAPASVLNSANGPSNSPSGSPSDQSAKSESDRSALLPIATIVSLLFGLSAFLSV</sequence>
<keyword evidence="2 9" id="KW-0732">Signal</keyword>
<feature type="domain" description="X8" evidence="10">
    <location>
        <begin position="400"/>
        <end position="483"/>
    </location>
</feature>
<dbReference type="AlphaFoldDB" id="A0AAD5ZGF8"/>
<comment type="caution">
    <text evidence="11">The sequence shown here is derived from an EMBL/GenBank/DDBJ whole genome shotgun (WGS) entry which is preliminary data.</text>
</comment>
<dbReference type="Pfam" id="PF00332">
    <property type="entry name" value="Glyco_hydro_17"/>
    <property type="match status" value="1"/>
</dbReference>
<comment type="similarity">
    <text evidence="1 6">Belongs to the glycosyl hydrolase 17 family.</text>
</comment>
<dbReference type="EMBL" id="JAMRDG010000001">
    <property type="protein sequence ID" value="KAJ3697477.1"/>
    <property type="molecule type" value="Genomic_DNA"/>
</dbReference>
<dbReference type="Gene3D" id="1.20.58.1040">
    <property type="match status" value="1"/>
</dbReference>
<evidence type="ECO:0000256" key="2">
    <source>
        <dbReference type="ARBA" id="ARBA00022729"/>
    </source>
</evidence>
<dbReference type="InterPro" id="IPR044965">
    <property type="entry name" value="Glyco_hydro_17_plant"/>
</dbReference>
<proteinExistence type="inferred from homology"/>
<keyword evidence="4" id="KW-1015">Disulfide bond</keyword>
<dbReference type="InterPro" id="IPR000490">
    <property type="entry name" value="Glyco_hydro_17"/>
</dbReference>
<evidence type="ECO:0000259" key="10">
    <source>
        <dbReference type="SMART" id="SM00768"/>
    </source>
</evidence>
<evidence type="ECO:0000256" key="6">
    <source>
        <dbReference type="RuleBase" id="RU004335"/>
    </source>
</evidence>
<feature type="signal peptide" evidence="9">
    <location>
        <begin position="1"/>
        <end position="22"/>
    </location>
</feature>
<dbReference type="GO" id="GO:0004553">
    <property type="term" value="F:hydrolase activity, hydrolyzing O-glycosyl compounds"/>
    <property type="evidence" value="ECO:0007669"/>
    <property type="project" value="InterPro"/>
</dbReference>
<accession>A0AAD5ZGF8</accession>
<evidence type="ECO:0000256" key="1">
    <source>
        <dbReference type="ARBA" id="ARBA00008773"/>
    </source>
</evidence>
<dbReference type="SMART" id="SM00768">
    <property type="entry name" value="X8"/>
    <property type="match status" value="1"/>
</dbReference>
<dbReference type="SUPFAM" id="SSF51445">
    <property type="entry name" value="(Trans)glycosidases"/>
    <property type="match status" value="1"/>
</dbReference>
<evidence type="ECO:0000256" key="8">
    <source>
        <dbReference type="SAM" id="MobiDB-lite"/>
    </source>
</evidence>
<protein>
    <recommendedName>
        <fullName evidence="10">X8 domain-containing protein</fullName>
    </recommendedName>
</protein>
<evidence type="ECO:0000256" key="5">
    <source>
        <dbReference type="ARBA" id="ARBA00023295"/>
    </source>
</evidence>
<evidence type="ECO:0000256" key="3">
    <source>
        <dbReference type="ARBA" id="ARBA00022801"/>
    </source>
</evidence>
<dbReference type="PROSITE" id="PS00587">
    <property type="entry name" value="GLYCOSYL_HYDROL_F17"/>
    <property type="match status" value="1"/>
</dbReference>
<dbReference type="GO" id="GO:0005975">
    <property type="term" value="P:carbohydrate metabolic process"/>
    <property type="evidence" value="ECO:0007669"/>
    <property type="project" value="InterPro"/>
</dbReference>
<evidence type="ECO:0000313" key="12">
    <source>
        <dbReference type="Proteomes" id="UP001210211"/>
    </source>
</evidence>
<evidence type="ECO:0000313" key="11">
    <source>
        <dbReference type="EMBL" id="KAJ3697477.1"/>
    </source>
</evidence>
<dbReference type="Gene3D" id="3.20.20.80">
    <property type="entry name" value="Glycosidases"/>
    <property type="match status" value="1"/>
</dbReference>
<keyword evidence="12" id="KW-1185">Reference proteome</keyword>
<gene>
    <name evidence="11" type="ORF">LUZ61_001182</name>
</gene>
<feature type="region of interest" description="Disordered" evidence="8">
    <location>
        <begin position="494"/>
        <end position="529"/>
    </location>
</feature>
<feature type="compositionally biased region" description="Low complexity" evidence="8">
    <location>
        <begin position="507"/>
        <end position="521"/>
    </location>
</feature>
<reference evidence="11 12" key="1">
    <citation type="journal article" date="2022" name="Cell">
        <title>Repeat-based holocentromeres influence genome architecture and karyotype evolution.</title>
        <authorList>
            <person name="Hofstatter P.G."/>
            <person name="Thangavel G."/>
            <person name="Lux T."/>
            <person name="Neumann P."/>
            <person name="Vondrak T."/>
            <person name="Novak P."/>
            <person name="Zhang M."/>
            <person name="Costa L."/>
            <person name="Castellani M."/>
            <person name="Scott A."/>
            <person name="Toegelov H."/>
            <person name="Fuchs J."/>
            <person name="Mata-Sucre Y."/>
            <person name="Dias Y."/>
            <person name="Vanzela A.L.L."/>
            <person name="Huettel B."/>
            <person name="Almeida C.C.S."/>
            <person name="Simkova H."/>
            <person name="Souza G."/>
            <person name="Pedrosa-Harand A."/>
            <person name="Macas J."/>
            <person name="Mayer K.F.X."/>
            <person name="Houben A."/>
            <person name="Marques A."/>
        </authorList>
    </citation>
    <scope>NUCLEOTIDE SEQUENCE [LARGE SCALE GENOMIC DNA]</scope>
    <source>
        <strain evidence="11">RhyTen1mFocal</strain>
    </source>
</reference>
<dbReference type="FunFam" id="3.20.20.80:FF:000008">
    <property type="entry name" value="Glucan endo-1,3-beta-glucosidase 5"/>
    <property type="match status" value="1"/>
</dbReference>
<evidence type="ECO:0000256" key="9">
    <source>
        <dbReference type="SAM" id="SignalP"/>
    </source>
</evidence>
<evidence type="ECO:0000256" key="4">
    <source>
        <dbReference type="ARBA" id="ARBA00023157"/>
    </source>
</evidence>
<name>A0AAD5ZGF8_9POAL</name>
<dbReference type="PANTHER" id="PTHR32227">
    <property type="entry name" value="GLUCAN ENDO-1,3-BETA-GLUCOSIDASE BG1-RELATED-RELATED"/>
    <property type="match status" value="1"/>
</dbReference>
<dbReference type="InterPro" id="IPR012946">
    <property type="entry name" value="X8"/>
</dbReference>
<dbReference type="InterPro" id="IPR017853">
    <property type="entry name" value="GH"/>
</dbReference>
<keyword evidence="5 7" id="KW-0326">Glycosidase</keyword>
<dbReference type="Pfam" id="PF07983">
    <property type="entry name" value="X8"/>
    <property type="match status" value="1"/>
</dbReference>